<feature type="region of interest" description="Disordered" evidence="1">
    <location>
        <begin position="1"/>
        <end position="28"/>
    </location>
</feature>
<evidence type="ECO:0000313" key="2">
    <source>
        <dbReference type="EMBL" id="WSD10700.1"/>
    </source>
</evidence>
<dbReference type="RefSeq" id="WP_326756399.1">
    <property type="nucleotide sequence ID" value="NZ_CP109134.1"/>
</dbReference>
<evidence type="ECO:0000256" key="1">
    <source>
        <dbReference type="SAM" id="MobiDB-lite"/>
    </source>
</evidence>
<dbReference type="Proteomes" id="UP001335325">
    <property type="component" value="Chromosome"/>
</dbReference>
<name>A0ABZ1GXR6_9ACTN</name>
<keyword evidence="3" id="KW-1185">Reference proteome</keyword>
<reference evidence="2 3" key="1">
    <citation type="submission" date="2022-10" db="EMBL/GenBank/DDBJ databases">
        <title>The complete genomes of actinobacterial strains from the NBC collection.</title>
        <authorList>
            <person name="Joergensen T.S."/>
            <person name="Alvarez Arevalo M."/>
            <person name="Sterndorff E.B."/>
            <person name="Faurdal D."/>
            <person name="Vuksanovic O."/>
            <person name="Mourched A.-S."/>
            <person name="Charusanti P."/>
            <person name="Shaw S."/>
            <person name="Blin K."/>
            <person name="Weber T."/>
        </authorList>
    </citation>
    <scope>NUCLEOTIDE SEQUENCE [LARGE SCALE GENOMIC DNA]</scope>
    <source>
        <strain evidence="2 3">NBC 01753</strain>
    </source>
</reference>
<evidence type="ECO:0000313" key="3">
    <source>
        <dbReference type="Proteomes" id="UP001335325"/>
    </source>
</evidence>
<sequence length="559" mass="61309">MAMYNERSQVRRATAWRQPTGGGTLEGDRQAAEKVVLGAAGAEHDLVDEGCGTDPSTLRAGHLYRRVSGRDDRAQPVSEEELAGLSDPMAAEFFHKNRFPVTVQELLSGLPEAAAASRRVYLVSEAGQIAPDTSPGLHRDMRFAITVAVRAGQADLLISTQAGGDQVTAFLQVAAWDPGAKVFNFYMRIGPTWVWAGNSWDALEPDSRGKGCFDSHVNGSAVMKELRIPWINWQSERATVRLADDDPLRRDPLYQQVTGAQKLELTVRSLVTRWTAARLAEVTANGVVEHPDRLLRHLFTTTTVNLAGTDRQSSIVTPESTDLVLPMGFWLNQDVLLDDLGLATQAAPPTAPAARYCASLARFGFRLEERAEDGGIAFRRPGDTFFAFVVPEAAHEDNEVVRQMIRHGLLSAKFAACVLMVDFPNPVFSPPRAHLMRYAPTAATKLSALCDQTALAITDAARTLPADSPEGLFAAHWQVPDDAWQAVFGQRVDAYVRKAAARARTEDGFDDYVRLAESRRRQFRAMKLNEFQLTLPVTDIPADAPPLAMREDATAVPLP</sequence>
<dbReference type="GeneID" id="91548238"/>
<accession>A0ABZ1GXR6</accession>
<gene>
    <name evidence="2" type="ORF">OIE73_36715</name>
</gene>
<dbReference type="EMBL" id="CP109134">
    <property type="protein sequence ID" value="WSD10700.1"/>
    <property type="molecule type" value="Genomic_DNA"/>
</dbReference>
<proteinExistence type="predicted"/>
<protein>
    <submittedName>
        <fullName evidence="2">Uncharacterized protein</fullName>
    </submittedName>
</protein>
<organism evidence="2 3">
    <name type="scientific">Streptomyces hirsutus</name>
    <dbReference type="NCBI Taxonomy" id="35620"/>
    <lineage>
        <taxon>Bacteria</taxon>
        <taxon>Bacillati</taxon>
        <taxon>Actinomycetota</taxon>
        <taxon>Actinomycetes</taxon>
        <taxon>Kitasatosporales</taxon>
        <taxon>Streptomycetaceae</taxon>
        <taxon>Streptomyces</taxon>
    </lineage>
</organism>